<proteinExistence type="predicted"/>
<feature type="region of interest" description="Disordered" evidence="1">
    <location>
        <begin position="343"/>
        <end position="373"/>
    </location>
</feature>
<feature type="compositionally biased region" description="Polar residues" evidence="1">
    <location>
        <begin position="356"/>
        <end position="373"/>
    </location>
</feature>
<feature type="compositionally biased region" description="Polar residues" evidence="1">
    <location>
        <begin position="424"/>
        <end position="436"/>
    </location>
</feature>
<feature type="region of interest" description="Disordered" evidence="1">
    <location>
        <begin position="386"/>
        <end position="456"/>
    </location>
</feature>
<keyword evidence="3" id="KW-1185">Reference proteome</keyword>
<name>A0AA35XIX0_GEOBA</name>
<gene>
    <name evidence="2" type="ORF">GBAR_LOCUS29118</name>
</gene>
<evidence type="ECO:0000256" key="1">
    <source>
        <dbReference type="SAM" id="MobiDB-lite"/>
    </source>
</evidence>
<feature type="compositionally biased region" description="Polar residues" evidence="1">
    <location>
        <begin position="235"/>
        <end position="259"/>
    </location>
</feature>
<feature type="region of interest" description="Disordered" evidence="1">
    <location>
        <begin position="1"/>
        <end position="30"/>
    </location>
</feature>
<comment type="caution">
    <text evidence="2">The sequence shown here is derived from an EMBL/GenBank/DDBJ whole genome shotgun (WGS) entry which is preliminary data.</text>
</comment>
<feature type="compositionally biased region" description="Low complexity" evidence="1">
    <location>
        <begin position="138"/>
        <end position="147"/>
    </location>
</feature>
<reference evidence="2" key="1">
    <citation type="submission" date="2023-03" db="EMBL/GenBank/DDBJ databases">
        <authorList>
            <person name="Steffen K."/>
            <person name="Cardenas P."/>
        </authorList>
    </citation>
    <scope>NUCLEOTIDE SEQUENCE</scope>
</reference>
<feature type="compositionally biased region" description="Polar residues" evidence="1">
    <location>
        <begin position="495"/>
        <end position="507"/>
    </location>
</feature>
<feature type="region of interest" description="Disordered" evidence="1">
    <location>
        <begin position="119"/>
        <end position="157"/>
    </location>
</feature>
<feature type="compositionally biased region" description="Basic residues" evidence="1">
    <location>
        <begin position="126"/>
        <end position="135"/>
    </location>
</feature>
<evidence type="ECO:0000313" key="2">
    <source>
        <dbReference type="EMBL" id="CAI8053245.1"/>
    </source>
</evidence>
<feature type="compositionally biased region" description="Polar residues" evidence="1">
    <location>
        <begin position="528"/>
        <end position="540"/>
    </location>
</feature>
<sequence>MSLTEKDLSVDSQDEDSGHDSADSLSAGPVDDRERIVHLETAVAWIKEEMVRSKNGANAKFNAHICTLPIAKYGAKCSETISVTVIRRFYRTSGRFGQGIHEIREIHRKQLEAEQKFVDANFSTPHGHRQLRRTSRGPSESPTSPISPLSPPPSITRLSASAFNLKDPLAGTANSSDSNVLENFFGSNNMSKLNAVLWQSTDSLTRTPQRKSQSTDKLLSANLPPLPEKKRRSISRSPKNSLVHASTPDMSSLRGNNEGMSDIGVEMKKLRMRLRETANQTVAEIEEKFSPTFNRLTLGPAIDLLQTTPPMILATPTREVWTASPVLFPPGVVSVAPHRGTGVSAPFLHRSPTPPHQQSNPHARHPSLSSSNVSGLITTCYQNQQDQSTGYHHHHHQRPAQPQPYEVANGIPVGSHGRRPPPSMSRQYSPGTQSGVNGTGGTGHPPPEQAGYVYSSGRSNGGRVYASNPNLLSGGGADSSTHYSTAVIKKRRSSGTKNGAEPQSTNHAHYGGRTHEYDVLHSPGYAQNPHQHQSHGQVSNPPHRMGRTHSPNTHYTPAGNGKIAHPNSYHSQRSVPPSTSETNLKEGPRQIKPNMSTGELRASMRHFQYVPFAEQKRSLAVGRGRSGQQHDPENTWL</sequence>
<dbReference type="EMBL" id="CASHTH010004078">
    <property type="protein sequence ID" value="CAI8053245.1"/>
    <property type="molecule type" value="Genomic_DNA"/>
</dbReference>
<dbReference type="Proteomes" id="UP001174909">
    <property type="component" value="Unassembled WGS sequence"/>
</dbReference>
<feature type="compositionally biased region" description="Polar residues" evidence="1">
    <location>
        <begin position="204"/>
        <end position="217"/>
    </location>
</feature>
<dbReference type="AlphaFoldDB" id="A0AA35XIX0"/>
<feature type="region of interest" description="Disordered" evidence="1">
    <location>
        <begin position="472"/>
        <end position="596"/>
    </location>
</feature>
<feature type="compositionally biased region" description="Polar residues" evidence="1">
    <location>
        <begin position="568"/>
        <end position="582"/>
    </location>
</feature>
<accession>A0AA35XIX0</accession>
<organism evidence="2 3">
    <name type="scientific">Geodia barretti</name>
    <name type="common">Barrett's horny sponge</name>
    <dbReference type="NCBI Taxonomy" id="519541"/>
    <lineage>
        <taxon>Eukaryota</taxon>
        <taxon>Metazoa</taxon>
        <taxon>Porifera</taxon>
        <taxon>Demospongiae</taxon>
        <taxon>Heteroscleromorpha</taxon>
        <taxon>Tetractinellida</taxon>
        <taxon>Astrophorina</taxon>
        <taxon>Geodiidae</taxon>
        <taxon>Geodia</taxon>
    </lineage>
</organism>
<evidence type="ECO:0000313" key="3">
    <source>
        <dbReference type="Proteomes" id="UP001174909"/>
    </source>
</evidence>
<protein>
    <submittedName>
        <fullName evidence="2">Uncharacterized protein</fullName>
    </submittedName>
</protein>
<feature type="region of interest" description="Disordered" evidence="1">
    <location>
        <begin position="204"/>
        <end position="259"/>
    </location>
</feature>